<keyword evidence="1" id="KW-1133">Transmembrane helix</keyword>
<name>A0A6I1EGY0_9BURK</name>
<feature type="transmembrane region" description="Helical" evidence="1">
    <location>
        <begin position="104"/>
        <end position="123"/>
    </location>
</feature>
<feature type="transmembrane region" description="Helical" evidence="1">
    <location>
        <begin position="41"/>
        <end position="63"/>
    </location>
</feature>
<sequence length="133" mass="13811">MSQSRPAFVSSIVMTAVGLVLAAALFWWLPHCHTEMVMKCVWMTRAAAGASLVIAALGVVMMFSPSAGAAIGALAGIIFTAMLEMALATVLIGPCPNPMMGCHAVTQPTILVAGALIALAALAEMWRLSKLAR</sequence>
<dbReference type="InterPro" id="IPR025531">
    <property type="entry name" value="DUF4418"/>
</dbReference>
<feature type="transmembrane region" description="Helical" evidence="1">
    <location>
        <begin position="7"/>
        <end position="29"/>
    </location>
</feature>
<protein>
    <submittedName>
        <fullName evidence="2">DUF4418 family protein</fullName>
    </submittedName>
</protein>
<organism evidence="2 3">
    <name type="scientific">Sutterella seckii</name>
    <dbReference type="NCBI Taxonomy" id="1944635"/>
    <lineage>
        <taxon>Bacteria</taxon>
        <taxon>Pseudomonadati</taxon>
        <taxon>Pseudomonadota</taxon>
        <taxon>Betaproteobacteria</taxon>
        <taxon>Burkholderiales</taxon>
        <taxon>Sutterellaceae</taxon>
        <taxon>Sutterella</taxon>
    </lineage>
</organism>
<proteinExistence type="predicted"/>
<dbReference type="OrthoDB" id="9156314at2"/>
<feature type="transmembrane region" description="Helical" evidence="1">
    <location>
        <begin position="70"/>
        <end position="92"/>
    </location>
</feature>
<evidence type="ECO:0000256" key="1">
    <source>
        <dbReference type="SAM" id="Phobius"/>
    </source>
</evidence>
<dbReference type="AlphaFoldDB" id="A0A6I1EGY0"/>
<dbReference type="Proteomes" id="UP000430564">
    <property type="component" value="Unassembled WGS sequence"/>
</dbReference>
<reference evidence="2 3" key="1">
    <citation type="submission" date="2019-10" db="EMBL/GenBank/DDBJ databases">
        <title>Genome diversity of Sutterella seckii.</title>
        <authorList>
            <person name="Chaplin A.V."/>
            <person name="Sokolova S.R."/>
            <person name="Mosin K.A."/>
            <person name="Ivanova E.L."/>
            <person name="Kochetkova T.O."/>
            <person name="Goltsov A.Y."/>
            <person name="Trofimov D.Y."/>
            <person name="Efimov B.A."/>
        </authorList>
    </citation>
    <scope>NUCLEOTIDE SEQUENCE [LARGE SCALE GENOMIC DNA]</scope>
    <source>
        <strain evidence="2 3">ASD393</strain>
    </source>
</reference>
<keyword evidence="1" id="KW-0812">Transmembrane</keyword>
<evidence type="ECO:0000313" key="2">
    <source>
        <dbReference type="EMBL" id="KAB7654776.1"/>
    </source>
</evidence>
<accession>A0A6I1EGY0</accession>
<dbReference type="EMBL" id="WEHX01000096">
    <property type="protein sequence ID" value="KAB7654776.1"/>
    <property type="molecule type" value="Genomic_DNA"/>
</dbReference>
<dbReference type="RefSeq" id="WP_152158979.1">
    <property type="nucleotide sequence ID" value="NZ_WEHX01000096.1"/>
</dbReference>
<evidence type="ECO:0000313" key="3">
    <source>
        <dbReference type="Proteomes" id="UP000430564"/>
    </source>
</evidence>
<comment type="caution">
    <text evidence="2">The sequence shown here is derived from an EMBL/GenBank/DDBJ whole genome shotgun (WGS) entry which is preliminary data.</text>
</comment>
<dbReference type="Pfam" id="PF14387">
    <property type="entry name" value="DUF4418"/>
    <property type="match status" value="1"/>
</dbReference>
<keyword evidence="1" id="KW-0472">Membrane</keyword>
<gene>
    <name evidence="2" type="ORF">GBM95_10090</name>
</gene>